<sequence length="194" mass="21820">MKTNIPLDKVVANVMSTPEGKAALLDVFRKYGDLDSIAVKPNQAVAQEASLAMPAYDRRVRLGLELAKELEHSEVRAKVLVNKHGGWQLTGPECELTNEQLDEGYMLLGIVITQDLRNQSLSYIDSIVAMEMASQGRVFASYNLSELKFGEFALYPYTVDGKAFPVVLYHPEECNNTWDVQWENELSRINHKLS</sequence>
<dbReference type="RefSeq" id="YP_009838399.1">
    <property type="nucleotide sequence ID" value="NC_048709.1"/>
</dbReference>
<reference evidence="1 2" key="1">
    <citation type="submission" date="2018-05" db="EMBL/GenBank/DDBJ databases">
        <title>The genome of Vibrio coralliilyticus phage YC.</title>
        <authorList>
            <person name="Benler S."/>
        </authorList>
    </citation>
    <scope>NUCLEOTIDE SEQUENCE [LARGE SCALE GENOMIC DNA]</scope>
</reference>
<name>A0A384ZSD3_9CAUD</name>
<organism evidence="1 2">
    <name type="scientific">Vibrio phage YC</name>
    <dbReference type="NCBI Taxonomy" id="2267403"/>
    <lineage>
        <taxon>Viruses</taxon>
        <taxon>Duplodnaviria</taxon>
        <taxon>Heunggongvirae</taxon>
        <taxon>Uroviricota</taxon>
        <taxon>Caudoviricetes</taxon>
        <taxon>Pantevenvirales</taxon>
        <taxon>Ackermannviridae</taxon>
        <taxon>Campanilevirus</taxon>
        <taxon>Campanilevirus YC</taxon>
    </lineage>
</organism>
<dbReference type="KEGG" id="vg:55608631"/>
<dbReference type="GeneID" id="55608631"/>
<dbReference type="Proteomes" id="UP000260311">
    <property type="component" value="Segment"/>
</dbReference>
<dbReference type="EMBL" id="MH375644">
    <property type="protein sequence ID" value="AXC34553.1"/>
    <property type="molecule type" value="Genomic_DNA"/>
</dbReference>
<evidence type="ECO:0000313" key="1">
    <source>
        <dbReference type="EMBL" id="AXC34553.1"/>
    </source>
</evidence>
<protein>
    <submittedName>
        <fullName evidence="1">Uncharacterized protein</fullName>
    </submittedName>
</protein>
<evidence type="ECO:0000313" key="2">
    <source>
        <dbReference type="Proteomes" id="UP000260311"/>
    </source>
</evidence>
<accession>A0A384ZSD3</accession>
<proteinExistence type="predicted"/>
<keyword evidence="2" id="KW-1185">Reference proteome</keyword>